<keyword evidence="2" id="KW-1185">Reference proteome</keyword>
<dbReference type="Pfam" id="PF13450">
    <property type="entry name" value="NAD_binding_8"/>
    <property type="match status" value="1"/>
</dbReference>
<gene>
    <name evidence="1" type="ORF">RCC75_04060</name>
</gene>
<dbReference type="Proteomes" id="UP001223336">
    <property type="component" value="Unassembled WGS sequence"/>
</dbReference>
<dbReference type="PANTHER" id="PTHR42923">
    <property type="entry name" value="PROTOPORPHYRINOGEN OXIDASE"/>
    <property type="match status" value="1"/>
</dbReference>
<reference evidence="1 2" key="1">
    <citation type="submission" date="2023-08" db="EMBL/GenBank/DDBJ databases">
        <title>New molecular markers tilS and rpoB for phylogenetic and monitoring studies of the genus Thiothrix biodiversity.</title>
        <authorList>
            <person name="Ravin N.V."/>
            <person name="Smolyakov D."/>
            <person name="Markov N.D."/>
            <person name="Beletsky A.V."/>
            <person name="Mardanov A.V."/>
            <person name="Rudenko T.S."/>
            <person name="Grabovich M.Y."/>
        </authorList>
    </citation>
    <scope>NUCLEOTIDE SEQUENCE [LARGE SCALE GENOMIC DNA]</scope>
    <source>
        <strain evidence="1 2">H33</strain>
    </source>
</reference>
<dbReference type="InterPro" id="IPR050464">
    <property type="entry name" value="Zeta_carotene_desat/Oxidored"/>
</dbReference>
<protein>
    <submittedName>
        <fullName evidence="1">FAD-dependent oxidoreductase</fullName>
    </submittedName>
</protein>
<evidence type="ECO:0000313" key="2">
    <source>
        <dbReference type="Proteomes" id="UP001223336"/>
    </source>
</evidence>
<dbReference type="RefSeq" id="WP_308133838.1">
    <property type="nucleotide sequence ID" value="NZ_JAVFKN010000003.1"/>
</dbReference>
<dbReference type="Gene3D" id="3.30.70.1990">
    <property type="match status" value="1"/>
</dbReference>
<evidence type="ECO:0000313" key="1">
    <source>
        <dbReference type="EMBL" id="MDQ5767686.1"/>
    </source>
</evidence>
<dbReference type="Gene3D" id="3.50.50.60">
    <property type="entry name" value="FAD/NAD(P)-binding domain"/>
    <property type="match status" value="1"/>
</dbReference>
<dbReference type="InterPro" id="IPR036188">
    <property type="entry name" value="FAD/NAD-bd_sf"/>
</dbReference>
<comment type="caution">
    <text evidence="1">The sequence shown here is derived from an EMBL/GenBank/DDBJ whole genome shotgun (WGS) entry which is preliminary data.</text>
</comment>
<dbReference type="Gene3D" id="1.10.405.20">
    <property type="match status" value="1"/>
</dbReference>
<dbReference type="PANTHER" id="PTHR42923:SF17">
    <property type="entry name" value="AMINE OXIDASE DOMAIN-CONTAINING PROTEIN"/>
    <property type="match status" value="1"/>
</dbReference>
<name>A0ABU0Y4G3_9GAMM</name>
<accession>A0ABU0Y4G3</accession>
<dbReference type="EMBL" id="JAVFKN010000003">
    <property type="protein sequence ID" value="MDQ5767686.1"/>
    <property type="molecule type" value="Genomic_DNA"/>
</dbReference>
<sequence>MYKKNVAIIGSGITGLASAWLLHKHYNVTLFEKNAYIGGHTHTIDVPEADRQIPVDTGFIVYNDRNYPNLIGLFAQLGIPTRDTDMSFGFSLNQGELEYSGSSLNTLFAQRKNLFRLSHWRLLKEIMRFNKVAHRLLENPVAAPDMSLGEMLDAHQFSRDMREHYLLPMGAAIWSCPVDTMLAFPALSFLRFFANHGLIDIQNRPQWRTVCGGSSVYVRKLLAEMGDNITIQSGAVRVERSATQASVFTDTAKHDFDAVIFACHADEALALLAQPSADEQRILGCFRYEKNQTYLHTDTNLMPVNRKVWSSWNYLATSQPEYANARQQMTATYWMNNLQGLETTTDYFVTLNPYQLPRDSHIIAEMTYEHPIFDQAAVAAQPQLASLQGQQQSWFCGSYHRYGFHEDAIASAVKVCADFGVTPVWVKAQEEPKTPQPVLPLSIAGAVTR</sequence>
<proteinExistence type="predicted"/>
<organism evidence="1 2">
    <name type="scientific">Thiothrix subterranea</name>
    <dbReference type="NCBI Taxonomy" id="2735563"/>
    <lineage>
        <taxon>Bacteria</taxon>
        <taxon>Pseudomonadati</taxon>
        <taxon>Pseudomonadota</taxon>
        <taxon>Gammaproteobacteria</taxon>
        <taxon>Thiotrichales</taxon>
        <taxon>Thiotrichaceae</taxon>
        <taxon>Thiothrix</taxon>
    </lineage>
</organism>
<dbReference type="SUPFAM" id="SSF51905">
    <property type="entry name" value="FAD/NAD(P)-binding domain"/>
    <property type="match status" value="1"/>
</dbReference>